<keyword evidence="3" id="KW-1185">Reference proteome</keyword>
<dbReference type="EMBL" id="JAHLJV010000044">
    <property type="protein sequence ID" value="KAK1585407.1"/>
    <property type="molecule type" value="Genomic_DNA"/>
</dbReference>
<gene>
    <name evidence="2" type="ORF">LY79DRAFT_558495</name>
</gene>
<evidence type="ECO:0000313" key="2">
    <source>
        <dbReference type="EMBL" id="KAK1585407.1"/>
    </source>
</evidence>
<protein>
    <submittedName>
        <fullName evidence="2">Uncharacterized protein</fullName>
    </submittedName>
</protein>
<comment type="caution">
    <text evidence="2">The sequence shown here is derived from an EMBL/GenBank/DDBJ whole genome shotgun (WGS) entry which is preliminary data.</text>
</comment>
<evidence type="ECO:0000313" key="3">
    <source>
        <dbReference type="Proteomes" id="UP001230504"/>
    </source>
</evidence>
<name>A0AAD8PVE1_9PEZI</name>
<feature type="signal peptide" evidence="1">
    <location>
        <begin position="1"/>
        <end position="26"/>
    </location>
</feature>
<reference evidence="2" key="1">
    <citation type="submission" date="2021-06" db="EMBL/GenBank/DDBJ databases">
        <title>Comparative genomics, transcriptomics and evolutionary studies reveal genomic signatures of adaptation to plant cell wall in hemibiotrophic fungi.</title>
        <authorList>
            <consortium name="DOE Joint Genome Institute"/>
            <person name="Baroncelli R."/>
            <person name="Diaz J.F."/>
            <person name="Benocci T."/>
            <person name="Peng M."/>
            <person name="Battaglia E."/>
            <person name="Haridas S."/>
            <person name="Andreopoulos W."/>
            <person name="Labutti K."/>
            <person name="Pangilinan J."/>
            <person name="Floch G.L."/>
            <person name="Makela M.R."/>
            <person name="Henrissat B."/>
            <person name="Grigoriev I.V."/>
            <person name="Crouch J.A."/>
            <person name="De Vries R.P."/>
            <person name="Sukno S.A."/>
            <person name="Thon M.R."/>
        </authorList>
    </citation>
    <scope>NUCLEOTIDE SEQUENCE</scope>
    <source>
        <strain evidence="2">CBS 125086</strain>
    </source>
</reference>
<evidence type="ECO:0000256" key="1">
    <source>
        <dbReference type="SAM" id="SignalP"/>
    </source>
</evidence>
<organism evidence="2 3">
    <name type="scientific">Colletotrichum navitas</name>
    <dbReference type="NCBI Taxonomy" id="681940"/>
    <lineage>
        <taxon>Eukaryota</taxon>
        <taxon>Fungi</taxon>
        <taxon>Dikarya</taxon>
        <taxon>Ascomycota</taxon>
        <taxon>Pezizomycotina</taxon>
        <taxon>Sordariomycetes</taxon>
        <taxon>Hypocreomycetidae</taxon>
        <taxon>Glomerellales</taxon>
        <taxon>Glomerellaceae</taxon>
        <taxon>Colletotrichum</taxon>
        <taxon>Colletotrichum graminicola species complex</taxon>
    </lineage>
</organism>
<dbReference type="AlphaFoldDB" id="A0AAD8PVE1"/>
<keyword evidence="1" id="KW-0732">Signal</keyword>
<sequence length="73" mass="8068">MLIHSAWRSAWRDGWALCLINSGARAGFAWLVYDSDTGLDGIASSFASLDCRESIVPSWGVPGWLGRWTAPLW</sequence>
<dbReference type="RefSeq" id="XP_060412431.1">
    <property type="nucleotide sequence ID" value="XM_060558185.1"/>
</dbReference>
<dbReference type="GeneID" id="85442425"/>
<proteinExistence type="predicted"/>
<feature type="chain" id="PRO_5042240068" evidence="1">
    <location>
        <begin position="27"/>
        <end position="73"/>
    </location>
</feature>
<accession>A0AAD8PVE1</accession>
<dbReference type="Proteomes" id="UP001230504">
    <property type="component" value="Unassembled WGS sequence"/>
</dbReference>